<sequence length="114" mass="11870">MTRAEKVTAVADTLVLPYGILPAAMTKIRAGTSSLNHHATTRSGEEWFARVYRDPSDLAREPTAAGLTQLACDDGIPVPAVRRETGPASPPITAAPTLLPDVPSGGAAREGARP</sequence>
<keyword evidence="2" id="KW-1185">Reference proteome</keyword>
<reference evidence="1" key="1">
    <citation type="submission" date="2022-10" db="EMBL/GenBank/DDBJ databases">
        <title>The complete genomes of actinobacterial strains from the NBC collection.</title>
        <authorList>
            <person name="Joergensen T.S."/>
            <person name="Alvarez Arevalo M."/>
            <person name="Sterndorff E.B."/>
            <person name="Faurdal D."/>
            <person name="Vuksanovic O."/>
            <person name="Mourched A.-S."/>
            <person name="Charusanti P."/>
            <person name="Shaw S."/>
            <person name="Blin K."/>
            <person name="Weber T."/>
        </authorList>
    </citation>
    <scope>NUCLEOTIDE SEQUENCE</scope>
    <source>
        <strain evidence="1">NBC 01771</strain>
    </source>
</reference>
<name>A0ACD4ZTY7_9ACTN</name>
<accession>A0ACD4ZTY7</accession>
<proteinExistence type="predicted"/>
<dbReference type="EMBL" id="CP109109">
    <property type="protein sequence ID" value="WSC01690.1"/>
    <property type="molecule type" value="Genomic_DNA"/>
</dbReference>
<dbReference type="Proteomes" id="UP001348369">
    <property type="component" value="Chromosome"/>
</dbReference>
<gene>
    <name evidence="1" type="ORF">OG835_34915</name>
</gene>
<protein>
    <submittedName>
        <fullName evidence="1">Uncharacterized protein</fullName>
    </submittedName>
</protein>
<evidence type="ECO:0000313" key="1">
    <source>
        <dbReference type="EMBL" id="WSC01690.1"/>
    </source>
</evidence>
<organism evidence="1 2">
    <name type="scientific">Streptomyces scopuliridis</name>
    <dbReference type="NCBI Taxonomy" id="452529"/>
    <lineage>
        <taxon>Bacteria</taxon>
        <taxon>Bacillati</taxon>
        <taxon>Actinomycetota</taxon>
        <taxon>Actinomycetes</taxon>
        <taxon>Kitasatosporales</taxon>
        <taxon>Streptomycetaceae</taxon>
        <taxon>Streptomyces</taxon>
    </lineage>
</organism>
<evidence type="ECO:0000313" key="2">
    <source>
        <dbReference type="Proteomes" id="UP001348369"/>
    </source>
</evidence>